<proteinExistence type="predicted"/>
<gene>
    <name evidence="2" type="ORF">UFOPK1618_00142</name>
</gene>
<sequence>MSRLLAAAVSLGLALTLGACATPADGGNAPSPSSKPTPTPDQALVPQAPSTPLTEVDPAMYDDGFGWFSFRAGEGPTWCTITPEEDRVLCEQNEAAAQYLPIPPAEGCEGSYGYQVQLWAAKPEMGEIAEFPCASGQFQDPAVAQILPSGSQITIGSISCFVVDVNARCENQTGEWIALGPRVWSINL</sequence>
<dbReference type="EMBL" id="CAEZTF010000013">
    <property type="protein sequence ID" value="CAB4554800.1"/>
    <property type="molecule type" value="Genomic_DNA"/>
</dbReference>
<protein>
    <submittedName>
        <fullName evidence="2">Unannotated protein</fullName>
    </submittedName>
</protein>
<feature type="region of interest" description="Disordered" evidence="1">
    <location>
        <begin position="24"/>
        <end position="50"/>
    </location>
</feature>
<accession>A0A6J6CTH4</accession>
<evidence type="ECO:0000256" key="1">
    <source>
        <dbReference type="SAM" id="MobiDB-lite"/>
    </source>
</evidence>
<evidence type="ECO:0000313" key="2">
    <source>
        <dbReference type="EMBL" id="CAB4554800.1"/>
    </source>
</evidence>
<organism evidence="2">
    <name type="scientific">freshwater metagenome</name>
    <dbReference type="NCBI Taxonomy" id="449393"/>
    <lineage>
        <taxon>unclassified sequences</taxon>
        <taxon>metagenomes</taxon>
        <taxon>ecological metagenomes</taxon>
    </lineage>
</organism>
<dbReference type="PROSITE" id="PS51257">
    <property type="entry name" value="PROKAR_LIPOPROTEIN"/>
    <property type="match status" value="1"/>
</dbReference>
<reference evidence="2" key="1">
    <citation type="submission" date="2020-05" db="EMBL/GenBank/DDBJ databases">
        <authorList>
            <person name="Chiriac C."/>
            <person name="Salcher M."/>
            <person name="Ghai R."/>
            <person name="Kavagutti S V."/>
        </authorList>
    </citation>
    <scope>NUCLEOTIDE SEQUENCE</scope>
</reference>
<dbReference type="AlphaFoldDB" id="A0A6J6CTH4"/>
<name>A0A6J6CTH4_9ZZZZ</name>